<dbReference type="OrthoDB" id="10013893at2759"/>
<proteinExistence type="predicted"/>
<reference evidence="2" key="1">
    <citation type="journal article" date="2015" name="PLoS Genet.">
        <title>Genome Sequence and Transcriptome Analyses of Chrysochromulina tobin: Metabolic Tools for Enhanced Algal Fitness in the Prominent Order Prymnesiales (Haptophyceae).</title>
        <authorList>
            <person name="Hovde B.T."/>
            <person name="Deodato C.R."/>
            <person name="Hunsperger H.M."/>
            <person name="Ryken S.A."/>
            <person name="Yost W."/>
            <person name="Jha R.K."/>
            <person name="Patterson J."/>
            <person name="Monnat R.J. Jr."/>
            <person name="Barlow S.B."/>
            <person name="Starkenburg S.R."/>
            <person name="Cattolico R.A."/>
        </authorList>
    </citation>
    <scope>NUCLEOTIDE SEQUENCE</scope>
    <source>
        <strain evidence="2">CCMP291</strain>
    </source>
</reference>
<name>A0A0M0JNE6_9EUKA</name>
<evidence type="ECO:0000313" key="2">
    <source>
        <dbReference type="Proteomes" id="UP000037460"/>
    </source>
</evidence>
<comment type="caution">
    <text evidence="1">The sequence shown here is derived from an EMBL/GenBank/DDBJ whole genome shotgun (WGS) entry which is preliminary data.</text>
</comment>
<keyword evidence="2" id="KW-1185">Reference proteome</keyword>
<sequence length="202" mass="21865">MGTPVVWSPAGNYVGIYWQYGRAHPIPAQAMGCTPKEDTAGIVVGNGFDDVGTFNMVGTYKLAKLKLTKQYVPGTGDPRENLGHAVELRLTCCDLFAALPSRAAEFQSWGCPPGNVGFYGTWHVRTRKYKGDGEMCLWLPPVPVVIGYVITQTMTSTTQAVSYDSNGDGVVDASQTTQTFTITPTQAQYGIQLQNPFGPKFA</sequence>
<evidence type="ECO:0000313" key="1">
    <source>
        <dbReference type="EMBL" id="KOO27788.1"/>
    </source>
</evidence>
<dbReference type="Proteomes" id="UP000037460">
    <property type="component" value="Unassembled WGS sequence"/>
</dbReference>
<protein>
    <submittedName>
        <fullName evidence="1">Uncharacterized protein</fullName>
    </submittedName>
</protein>
<gene>
    <name evidence="1" type="ORF">Ctob_009494</name>
</gene>
<dbReference type="AlphaFoldDB" id="A0A0M0JNE6"/>
<accession>A0A0M0JNE6</accession>
<dbReference type="EMBL" id="JWZX01002665">
    <property type="protein sequence ID" value="KOO27788.1"/>
    <property type="molecule type" value="Genomic_DNA"/>
</dbReference>
<organism evidence="1 2">
    <name type="scientific">Chrysochromulina tobinii</name>
    <dbReference type="NCBI Taxonomy" id="1460289"/>
    <lineage>
        <taxon>Eukaryota</taxon>
        <taxon>Haptista</taxon>
        <taxon>Haptophyta</taxon>
        <taxon>Prymnesiophyceae</taxon>
        <taxon>Prymnesiales</taxon>
        <taxon>Chrysochromulinaceae</taxon>
        <taxon>Chrysochromulina</taxon>
    </lineage>
</organism>